<evidence type="ECO:0000313" key="9">
    <source>
        <dbReference type="EMBL" id="EGC69734.1"/>
    </source>
</evidence>
<dbReference type="InterPro" id="IPR008007">
    <property type="entry name" value="Peptidase_M42"/>
</dbReference>
<keyword evidence="3" id="KW-0645">Protease</keyword>
<dbReference type="PANTHER" id="PTHR32481">
    <property type="entry name" value="AMINOPEPTIDASE"/>
    <property type="match status" value="1"/>
</dbReference>
<dbReference type="EC" id="3.4.11.7" evidence="9"/>
<feature type="binding site" evidence="8">
    <location>
        <position position="269"/>
    </location>
    <ligand>
        <name>Zn(2+)</name>
        <dbReference type="ChEBI" id="CHEBI:29105"/>
        <label>1</label>
    </ligand>
</feature>
<dbReference type="GO" id="GO:0004230">
    <property type="term" value="F:glutamyl aminopeptidase activity"/>
    <property type="evidence" value="ECO:0007669"/>
    <property type="project" value="UniProtKB-EC"/>
</dbReference>
<comment type="caution">
    <text evidence="9">The sequence shown here is derived from an EMBL/GenBank/DDBJ whole genome shotgun (WGS) entry which is preliminary data.</text>
</comment>
<comment type="similarity">
    <text evidence="1 6">Belongs to the peptidase M42 family.</text>
</comment>
<feature type="active site" description="Proton acceptor" evidence="7">
    <location>
        <position position="246"/>
    </location>
</feature>
<protein>
    <submittedName>
        <fullName evidence="9">Glutamyl aminopeptidase</fullName>
        <ecNumber evidence="9">3.4.11.7</ecNumber>
    </submittedName>
</protein>
<proteinExistence type="inferred from homology"/>
<evidence type="ECO:0000256" key="5">
    <source>
        <dbReference type="ARBA" id="ARBA00022801"/>
    </source>
</evidence>
<dbReference type="MEROPS" id="M42.001"/>
<evidence type="ECO:0000256" key="2">
    <source>
        <dbReference type="ARBA" id="ARBA00022438"/>
    </source>
</evidence>
<evidence type="ECO:0000256" key="1">
    <source>
        <dbReference type="ARBA" id="ARBA00006272"/>
    </source>
</evidence>
<gene>
    <name evidence="9" type="primary">pepA</name>
    <name evidence="9" type="ORF">HMPREF9087_1654</name>
</gene>
<evidence type="ECO:0000313" key="10">
    <source>
        <dbReference type="Proteomes" id="UP000004835"/>
    </source>
</evidence>
<evidence type="ECO:0000256" key="3">
    <source>
        <dbReference type="ARBA" id="ARBA00022670"/>
    </source>
</evidence>
<evidence type="ECO:0000256" key="7">
    <source>
        <dbReference type="PIRSR" id="PIRSR001123-1"/>
    </source>
</evidence>
<dbReference type="GO" id="GO:0046872">
    <property type="term" value="F:metal ion binding"/>
    <property type="evidence" value="ECO:0007669"/>
    <property type="project" value="UniProtKB-UniRule"/>
</dbReference>
<keyword evidence="2 9" id="KW-0031">Aminopeptidase</keyword>
<keyword evidence="5 9" id="KW-0378">Hydrolase</keyword>
<dbReference type="Gene3D" id="2.40.30.40">
    <property type="entry name" value="Peptidase M42, domain 2"/>
    <property type="match status" value="1"/>
</dbReference>
<dbReference type="NCBIfam" id="TIGR03107">
    <property type="entry name" value="glu_aminopep"/>
    <property type="match status" value="1"/>
</dbReference>
<dbReference type="CDD" id="cd05656">
    <property type="entry name" value="M42_Frv"/>
    <property type="match status" value="1"/>
</dbReference>
<accession>F0EJK1</accession>
<feature type="binding site" evidence="8">
    <location>
        <position position="354"/>
    </location>
    <ligand>
        <name>Zn(2+)</name>
        <dbReference type="ChEBI" id="CHEBI:29105"/>
        <label>2</label>
    </ligand>
</feature>
<keyword evidence="4 8" id="KW-0479">Metal-binding</keyword>
<comment type="cofactor">
    <cofactor evidence="8">
        <name>a divalent metal cation</name>
        <dbReference type="ChEBI" id="CHEBI:60240"/>
    </cofactor>
    <text evidence="8">Binds 2 divalent metal cations per subunit.</text>
</comment>
<organism evidence="9 10">
    <name type="scientific">Enterococcus casseliflavus ATCC 12755</name>
    <dbReference type="NCBI Taxonomy" id="888066"/>
    <lineage>
        <taxon>Bacteria</taxon>
        <taxon>Bacillati</taxon>
        <taxon>Bacillota</taxon>
        <taxon>Bacilli</taxon>
        <taxon>Lactobacillales</taxon>
        <taxon>Enterococcaceae</taxon>
        <taxon>Enterococcus</taxon>
    </lineage>
</organism>
<dbReference type="PANTHER" id="PTHR32481:SF0">
    <property type="entry name" value="AMINOPEPTIDASE YPDE-RELATED"/>
    <property type="match status" value="1"/>
</dbReference>
<dbReference type="GO" id="GO:0006508">
    <property type="term" value="P:proteolysis"/>
    <property type="evidence" value="ECO:0007669"/>
    <property type="project" value="UniProtKB-KW"/>
</dbReference>
<sequence length="391" mass="42665">MLKNTATASVAFSKKAALFLWGSKQLICVSRMIMEEKTFQRIKELTELQGTSGFEHDVRAYMREAMTPLVDEIQQDGLGGIFGLRHHQEADAPRVMLAAHMDEVGFLLTTITDRGLFKVTPLGGWNPYVVSAQRFTLKTAKGDYPCVSSSVPPHLLRGSSGQKNVEVTDILFDAGFESKEEAESFGVRPGDTIVPQVETIKTANGKNIISKAWDNRYGCAVVLEALEALKEETLGHTLIAGANVQEEVGLRGSRPSVTKFKPDLFFAVDCSPADDTVTKNGTFGHLGAGTLMRIYDPGMIMLPRMKEFLLDTAESNNIPYQYFVSKGGTDAGAAHMANEGIPSSVIGVPGRYIHTHQTLFSIADYEAAREMVIQVLKGLDRSTVDTILAGQ</sequence>
<dbReference type="PIRSF" id="PIRSF001123">
    <property type="entry name" value="PepA_GA"/>
    <property type="match status" value="1"/>
</dbReference>
<dbReference type="SUPFAM" id="SSF101821">
    <property type="entry name" value="Aminopeptidase/glucanase lid domain"/>
    <property type="match status" value="1"/>
</dbReference>
<dbReference type="Gene3D" id="3.40.630.10">
    <property type="entry name" value="Zn peptidases"/>
    <property type="match status" value="1"/>
</dbReference>
<dbReference type="AlphaFoldDB" id="F0EJK1"/>
<dbReference type="HOGENOM" id="CLU_047249_0_2_9"/>
<feature type="binding site" evidence="8">
    <location>
        <position position="214"/>
    </location>
    <ligand>
        <name>Zn(2+)</name>
        <dbReference type="ChEBI" id="CHEBI:29105"/>
        <label>1</label>
    </ligand>
</feature>
<dbReference type="EMBL" id="AEWT01000011">
    <property type="protein sequence ID" value="EGC69734.1"/>
    <property type="molecule type" value="Genomic_DNA"/>
</dbReference>
<dbReference type="Proteomes" id="UP000004835">
    <property type="component" value="Unassembled WGS sequence"/>
</dbReference>
<dbReference type="InterPro" id="IPR017538">
    <property type="entry name" value="Pept_M42_glutamyl_aminopept"/>
</dbReference>
<name>F0EJK1_ENTCA</name>
<dbReference type="Pfam" id="PF05343">
    <property type="entry name" value="Peptidase_M42"/>
    <property type="match status" value="1"/>
</dbReference>
<dbReference type="InterPro" id="IPR023367">
    <property type="entry name" value="Peptidase_M42_dom2"/>
</dbReference>
<feature type="binding site" evidence="8">
    <location>
        <position position="247"/>
    </location>
    <ligand>
        <name>Zn(2+)</name>
        <dbReference type="ChEBI" id="CHEBI:29105"/>
        <label>2</label>
    </ligand>
</feature>
<feature type="binding site" evidence="8">
    <location>
        <position position="100"/>
    </location>
    <ligand>
        <name>Zn(2+)</name>
        <dbReference type="ChEBI" id="CHEBI:29105"/>
        <label>1</label>
    </ligand>
</feature>
<evidence type="ECO:0000256" key="6">
    <source>
        <dbReference type="PIRNR" id="PIRNR001123"/>
    </source>
</evidence>
<reference evidence="9 10" key="1">
    <citation type="submission" date="2011-01" db="EMBL/GenBank/DDBJ databases">
        <authorList>
            <person name="Muzny D."/>
            <person name="Qin X."/>
            <person name="Deng J."/>
            <person name="Jiang H."/>
            <person name="Liu Y."/>
            <person name="Qu J."/>
            <person name="Song X.-Z."/>
            <person name="Zhang L."/>
            <person name="Thornton R."/>
            <person name="Coyle M."/>
            <person name="Francisco L."/>
            <person name="Jackson L."/>
            <person name="Javaid M."/>
            <person name="Korchina V."/>
            <person name="Kovar C."/>
            <person name="Mata R."/>
            <person name="Mathew T."/>
            <person name="Ngo R."/>
            <person name="Nguyen L."/>
            <person name="Nguyen N."/>
            <person name="Okwuonu G."/>
            <person name="Ongeri F."/>
            <person name="Pham C."/>
            <person name="Simmons D."/>
            <person name="Wilczek-Boney K."/>
            <person name="Hale W."/>
            <person name="Jakkamsetti A."/>
            <person name="Pham P."/>
            <person name="Ruth R."/>
            <person name="San Lucas F."/>
            <person name="Warren J."/>
            <person name="Zhang J."/>
            <person name="Zhao Z."/>
            <person name="Zhou C."/>
            <person name="Zhu D."/>
            <person name="Lee S."/>
            <person name="Bess C."/>
            <person name="Blankenburg K."/>
            <person name="Forbes L."/>
            <person name="Fu Q."/>
            <person name="Gubbala S."/>
            <person name="Hirani K."/>
            <person name="Jayaseelan J.C."/>
            <person name="Lara F."/>
            <person name="Munidasa M."/>
            <person name="Palculict T."/>
            <person name="Patil S."/>
            <person name="Pu L.-L."/>
            <person name="Saada N."/>
            <person name="Tang L."/>
            <person name="Weissenberger G."/>
            <person name="Zhu Y."/>
            <person name="Hemphill L."/>
            <person name="Shang Y."/>
            <person name="Youmans B."/>
            <person name="Ayvaz T."/>
            <person name="Ross M."/>
            <person name="Santibanez J."/>
            <person name="Aqrawi P."/>
            <person name="Gross S."/>
            <person name="Joshi V."/>
            <person name="Fowler G."/>
            <person name="Nazareth L."/>
            <person name="Reid J."/>
            <person name="Worley K."/>
            <person name="Petrosino J."/>
            <person name="Highlander S."/>
            <person name="Gibbs R."/>
        </authorList>
    </citation>
    <scope>NUCLEOTIDE SEQUENCE [LARGE SCALE GENOMIC DNA]</scope>
    <source>
        <strain evidence="9 10">ATCC 12755</strain>
    </source>
</reference>
<dbReference type="InterPro" id="IPR051464">
    <property type="entry name" value="Peptidase_M42_aminopept"/>
</dbReference>
<evidence type="ECO:0000256" key="8">
    <source>
        <dbReference type="PIRSR" id="PIRSR001123-2"/>
    </source>
</evidence>
<evidence type="ECO:0000256" key="4">
    <source>
        <dbReference type="ARBA" id="ARBA00022723"/>
    </source>
</evidence>
<dbReference type="SUPFAM" id="SSF53187">
    <property type="entry name" value="Zn-dependent exopeptidases"/>
    <property type="match status" value="1"/>
</dbReference>
<feature type="binding site" evidence="8">
    <location>
        <position position="214"/>
    </location>
    <ligand>
        <name>Zn(2+)</name>
        <dbReference type="ChEBI" id="CHEBI:29105"/>
        <label>2</label>
    </ligand>
</feature>